<dbReference type="STRING" id="1576369.SAMN05421753_12124"/>
<dbReference type="AlphaFoldDB" id="A0A1I3RIR8"/>
<keyword evidence="2" id="KW-0472">Membrane</keyword>
<accession>A0A1I3RIR8</accession>
<name>A0A1I3RIR8_9PLAN</name>
<proteinExistence type="predicted"/>
<gene>
    <name evidence="3" type="ORF">SAMN05421753_12124</name>
</gene>
<dbReference type="Proteomes" id="UP000199518">
    <property type="component" value="Unassembled WGS sequence"/>
</dbReference>
<dbReference type="EMBL" id="FOQD01000021">
    <property type="protein sequence ID" value="SFJ46514.1"/>
    <property type="molecule type" value="Genomic_DNA"/>
</dbReference>
<evidence type="ECO:0000256" key="1">
    <source>
        <dbReference type="SAM" id="MobiDB-lite"/>
    </source>
</evidence>
<feature type="transmembrane region" description="Helical" evidence="2">
    <location>
        <begin position="12"/>
        <end position="28"/>
    </location>
</feature>
<keyword evidence="2" id="KW-1133">Transmembrane helix</keyword>
<feature type="region of interest" description="Disordered" evidence="1">
    <location>
        <begin position="503"/>
        <end position="553"/>
    </location>
</feature>
<evidence type="ECO:0000313" key="4">
    <source>
        <dbReference type="Proteomes" id="UP000199518"/>
    </source>
</evidence>
<dbReference type="RefSeq" id="WP_092055986.1">
    <property type="nucleotide sequence ID" value="NZ_FOQD01000021.1"/>
</dbReference>
<organism evidence="3 4">
    <name type="scientific">Planctomicrobium piriforme</name>
    <dbReference type="NCBI Taxonomy" id="1576369"/>
    <lineage>
        <taxon>Bacteria</taxon>
        <taxon>Pseudomonadati</taxon>
        <taxon>Planctomycetota</taxon>
        <taxon>Planctomycetia</taxon>
        <taxon>Planctomycetales</taxon>
        <taxon>Planctomycetaceae</taxon>
        <taxon>Planctomicrobium</taxon>
    </lineage>
</organism>
<feature type="region of interest" description="Disordered" evidence="1">
    <location>
        <begin position="271"/>
        <end position="295"/>
    </location>
</feature>
<reference evidence="4" key="1">
    <citation type="submission" date="2016-10" db="EMBL/GenBank/DDBJ databases">
        <authorList>
            <person name="Varghese N."/>
            <person name="Submissions S."/>
        </authorList>
    </citation>
    <scope>NUCLEOTIDE SEQUENCE [LARGE SCALE GENOMIC DNA]</scope>
    <source>
        <strain evidence="4">DSM 26348</strain>
    </source>
</reference>
<protein>
    <submittedName>
        <fullName evidence="3">Uncharacterized protein</fullName>
    </submittedName>
</protein>
<dbReference type="OrthoDB" id="277244at2"/>
<keyword evidence="2" id="KW-0812">Transmembrane</keyword>
<keyword evidence="4" id="KW-1185">Reference proteome</keyword>
<evidence type="ECO:0000256" key="2">
    <source>
        <dbReference type="SAM" id="Phobius"/>
    </source>
</evidence>
<evidence type="ECO:0000313" key="3">
    <source>
        <dbReference type="EMBL" id="SFJ46514.1"/>
    </source>
</evidence>
<sequence>MDKLQPLIRHHFWILAGIAVPLILYGYYSANGQLKAATAVRQDALQKTLSGVSPGNEPNTDYVKKLELINGFLAGSVDDAIVDLWRNQQARMTWPPLVAEKIPAQFMAEFDQQVPFIYKGAYEDAFRKLQERVQPVRPVDPMVRQDRNATVLPNQKVILAASLPQAAFGQFGISSQEMWDAQIDIWLTELLLDAIVKLNQEKESVSEAYLRRLDILQLMGGTGAPTTSDANAGSGGGDMSGMAAAMNPGGGMNLGPNVSGSVAFPPEQEFGPAMEGGGQMSMDMSAAGPGGAAAPTPPKRYIGDTEAPPYLQRGFYMSVIIQQNKIADFLTELVNSDWPIQVRRFQVGVNPYRTAPAAEAMPGMSEGFMSPEMSMSGPGMGRFESSSPSMSGMPGMGGGYGSGMPVANRANQFATNLPKFATEALNHPDLVKLDLCGIITMYKQPTEALAAVEARRAAELEAKKAALPPPVVPVEPAPAVEAAPAQPAPDAALPATAAPVPMVEGMPAVPAPAPTDPSAVPATPPAGTPVPENGAAPPPSDPAAPAAPQTPPQ</sequence>